<protein>
    <recommendedName>
        <fullName evidence="4">Condensation protein</fullName>
    </recommendedName>
</protein>
<evidence type="ECO:0008006" key="4">
    <source>
        <dbReference type="Google" id="ProtNLM"/>
    </source>
</evidence>
<proteinExistence type="predicted"/>
<name>A0A640UW26_9ACTN</name>
<dbReference type="Proteomes" id="UP000431826">
    <property type="component" value="Unassembled WGS sequence"/>
</dbReference>
<reference evidence="2 3" key="1">
    <citation type="submission" date="2019-12" db="EMBL/GenBank/DDBJ databases">
        <title>Whole genome shotgun sequence of Streptomyces tubercidicus NBRC 13090.</title>
        <authorList>
            <person name="Ichikawa N."/>
            <person name="Kimura A."/>
            <person name="Kitahashi Y."/>
            <person name="Komaki H."/>
            <person name="Tamura T."/>
        </authorList>
    </citation>
    <scope>NUCLEOTIDE SEQUENCE [LARGE SCALE GENOMIC DNA]</scope>
    <source>
        <strain evidence="2 3">NBRC 13090</strain>
    </source>
</reference>
<feature type="compositionally biased region" description="Low complexity" evidence="1">
    <location>
        <begin position="279"/>
        <end position="292"/>
    </location>
</feature>
<feature type="compositionally biased region" description="Polar residues" evidence="1">
    <location>
        <begin position="79"/>
        <end position="93"/>
    </location>
</feature>
<keyword evidence="3" id="KW-1185">Reference proteome</keyword>
<feature type="compositionally biased region" description="Basic and acidic residues" evidence="1">
    <location>
        <begin position="309"/>
        <end position="323"/>
    </location>
</feature>
<feature type="region of interest" description="Disordered" evidence="1">
    <location>
        <begin position="248"/>
        <end position="364"/>
    </location>
</feature>
<comment type="caution">
    <text evidence="2">The sequence shown here is derived from an EMBL/GenBank/DDBJ whole genome shotgun (WGS) entry which is preliminary data.</text>
</comment>
<sequence length="598" mass="63153">MTALQPARPEPPDKRGEPPDAPSELSPAPSPSPPSGEGAGGGFGGGGSQTPSGNQPHGRSQRPNVSQPHGRSQPHDGRQPSNRTQPPTETQPPAITLARVPFPTVDEISRHCLDDSQPETVHIEVHLPGRVDPARLRTAFHRALARHPRILMRQAPVRWWHRHYTWQLTAAPDVDPVDFPPPGPEALARARRRALDACPPLDASPPVRLEVIEEAGGGTVLLLTVHHTALDGPACLRVLATAAALYGGADSAPGPSPVRAAGPGTERPQADDRPAAGQRFSRPARIAAAPSRTPHGDRSGHGGRPGRSTRPEHDDRSKHDARPGHNARPAHDAPPGHGTPPGNGMLLTNLPIPPRPPRAPGQAAPYTVNDQLLVATWLMIARWNRLNAPTGPHGAPSPSTSPITITMPVDDRPRGADMPIGNGTRLLTVGFGPEERRDAGPLTADPPEPDAVARLLRRTAARTRALKAAPPGRQLGVPTTLLTAPVLPVMLRGAVTRALRTAAAPWTSTTLLSNIGRIPYPLDFGDAGRPTAVWFSAPARMPRGLTVTTASVADRIQVALRWSPALLDDAAGARLGDLFRSSLAATAWTPTPADGAAR</sequence>
<organism evidence="2 3">
    <name type="scientific">Streptomyces tubercidicus</name>
    <dbReference type="NCBI Taxonomy" id="47759"/>
    <lineage>
        <taxon>Bacteria</taxon>
        <taxon>Bacillati</taxon>
        <taxon>Actinomycetota</taxon>
        <taxon>Actinomycetes</taxon>
        <taxon>Kitasatosporales</taxon>
        <taxon>Streptomycetaceae</taxon>
        <taxon>Streptomyces</taxon>
    </lineage>
</organism>
<evidence type="ECO:0000313" key="3">
    <source>
        <dbReference type="Proteomes" id="UP000431826"/>
    </source>
</evidence>
<feature type="compositionally biased region" description="Gly residues" evidence="1">
    <location>
        <begin position="37"/>
        <end position="48"/>
    </location>
</feature>
<feature type="region of interest" description="Disordered" evidence="1">
    <location>
        <begin position="1"/>
        <end position="95"/>
    </location>
</feature>
<dbReference type="SUPFAM" id="SSF52777">
    <property type="entry name" value="CoA-dependent acyltransferases"/>
    <property type="match status" value="1"/>
</dbReference>
<dbReference type="EMBL" id="BLIR01000001">
    <property type="protein sequence ID" value="GFE40029.1"/>
    <property type="molecule type" value="Genomic_DNA"/>
</dbReference>
<accession>A0A640UW26</accession>
<feature type="compositionally biased region" description="Polar residues" evidence="1">
    <location>
        <begin position="54"/>
        <end position="70"/>
    </location>
</feature>
<evidence type="ECO:0000313" key="2">
    <source>
        <dbReference type="EMBL" id="GFE40029.1"/>
    </source>
</evidence>
<dbReference type="InterPro" id="IPR023213">
    <property type="entry name" value="CAT-like_dom_sf"/>
</dbReference>
<dbReference type="Gene3D" id="3.30.559.10">
    <property type="entry name" value="Chloramphenicol acetyltransferase-like domain"/>
    <property type="match status" value="1"/>
</dbReference>
<gene>
    <name evidence="2" type="ORF">Stube_47020</name>
</gene>
<evidence type="ECO:0000256" key="1">
    <source>
        <dbReference type="SAM" id="MobiDB-lite"/>
    </source>
</evidence>
<dbReference type="AlphaFoldDB" id="A0A640UW26"/>